<name>A0A4R6M820_9GAMM</name>
<comment type="similarity">
    <text evidence="1">Belongs to the 4-hydroxybenzoyl-CoA thioesterase family.</text>
</comment>
<proteinExistence type="inferred from homology"/>
<comment type="caution">
    <text evidence="3">The sequence shown here is derived from an EMBL/GenBank/DDBJ whole genome shotgun (WGS) entry which is preliminary data.</text>
</comment>
<dbReference type="Pfam" id="PF13279">
    <property type="entry name" value="4HBT_2"/>
    <property type="match status" value="1"/>
</dbReference>
<reference evidence="3 4" key="1">
    <citation type="submission" date="2019-03" db="EMBL/GenBank/DDBJ databases">
        <title>Genomic Encyclopedia of Type Strains, Phase III (KMG-III): the genomes of soil and plant-associated and newly described type strains.</title>
        <authorList>
            <person name="Whitman W."/>
        </authorList>
    </citation>
    <scope>NUCLEOTIDE SEQUENCE [LARGE SCALE GENOMIC DNA]</scope>
    <source>
        <strain evidence="3 4">CECT 7378</strain>
    </source>
</reference>
<gene>
    <name evidence="3" type="ORF">DFP79_2558</name>
</gene>
<keyword evidence="4" id="KW-1185">Reference proteome</keyword>
<dbReference type="GO" id="GO:0047617">
    <property type="term" value="F:fatty acyl-CoA hydrolase activity"/>
    <property type="evidence" value="ECO:0007669"/>
    <property type="project" value="TreeGrafter"/>
</dbReference>
<accession>A0A4R6M820</accession>
<dbReference type="CDD" id="cd00586">
    <property type="entry name" value="4HBT"/>
    <property type="match status" value="1"/>
</dbReference>
<organism evidence="3 4">
    <name type="scientific">Marinomonas balearica</name>
    <dbReference type="NCBI Taxonomy" id="491947"/>
    <lineage>
        <taxon>Bacteria</taxon>
        <taxon>Pseudomonadati</taxon>
        <taxon>Pseudomonadota</taxon>
        <taxon>Gammaproteobacteria</taxon>
        <taxon>Oceanospirillales</taxon>
        <taxon>Oceanospirillaceae</taxon>
        <taxon>Marinomonas</taxon>
    </lineage>
</organism>
<dbReference type="InterPro" id="IPR029069">
    <property type="entry name" value="HotDog_dom_sf"/>
</dbReference>
<dbReference type="Proteomes" id="UP000294656">
    <property type="component" value="Unassembled WGS sequence"/>
</dbReference>
<dbReference type="PIRSF" id="PIRSF003230">
    <property type="entry name" value="YbgC"/>
    <property type="match status" value="1"/>
</dbReference>
<dbReference type="PANTHER" id="PTHR31793:SF27">
    <property type="entry name" value="NOVEL THIOESTERASE SUPERFAMILY DOMAIN AND SAPOSIN A-TYPE DOMAIN CONTAINING PROTEIN (0610012H03RIK)"/>
    <property type="match status" value="1"/>
</dbReference>
<dbReference type="Gene3D" id="3.10.129.10">
    <property type="entry name" value="Hotdog Thioesterase"/>
    <property type="match status" value="1"/>
</dbReference>
<dbReference type="EMBL" id="SNXC01000013">
    <property type="protein sequence ID" value="TDO96790.1"/>
    <property type="molecule type" value="Genomic_DNA"/>
</dbReference>
<evidence type="ECO:0000256" key="1">
    <source>
        <dbReference type="ARBA" id="ARBA00005953"/>
    </source>
</evidence>
<sequence length="137" mass="15547">MPNEAHTLEIQVRDYECDMQGIVNNAVYQNYLEHARHEFIKTKGLNFAELTSQGIHLVVTRAEVDYKASLRSGMIATVLTTSKRLTRFKAVFEQRITVLDPEHPDRPKVCISAQINVASITDQGKPLLCKEMDQLFG</sequence>
<keyword evidence="2 3" id="KW-0378">Hydrolase</keyword>
<dbReference type="AlphaFoldDB" id="A0A4R6M820"/>
<protein>
    <submittedName>
        <fullName evidence="3">Acyl-CoA thioester hydrolase</fullName>
    </submittedName>
</protein>
<dbReference type="SUPFAM" id="SSF54637">
    <property type="entry name" value="Thioesterase/thiol ester dehydrase-isomerase"/>
    <property type="match status" value="1"/>
</dbReference>
<dbReference type="InterPro" id="IPR050563">
    <property type="entry name" value="4-hydroxybenzoyl-CoA_TE"/>
</dbReference>
<dbReference type="InterPro" id="IPR006684">
    <property type="entry name" value="YbgC/YbaW"/>
</dbReference>
<evidence type="ECO:0000313" key="4">
    <source>
        <dbReference type="Proteomes" id="UP000294656"/>
    </source>
</evidence>
<evidence type="ECO:0000313" key="3">
    <source>
        <dbReference type="EMBL" id="TDO96790.1"/>
    </source>
</evidence>
<evidence type="ECO:0000256" key="2">
    <source>
        <dbReference type="ARBA" id="ARBA00022801"/>
    </source>
</evidence>
<dbReference type="PANTHER" id="PTHR31793">
    <property type="entry name" value="4-HYDROXYBENZOYL-COA THIOESTERASE FAMILY MEMBER"/>
    <property type="match status" value="1"/>
</dbReference>
<dbReference type="OrthoDB" id="9799036at2"/>